<feature type="non-terminal residue" evidence="7">
    <location>
        <position position="1"/>
    </location>
</feature>
<evidence type="ECO:0000313" key="7">
    <source>
        <dbReference type="EMBL" id="RFU38154.1"/>
    </source>
</evidence>
<keyword evidence="8" id="KW-1185">Reference proteome</keyword>
<comment type="caution">
    <text evidence="7">The sequence shown here is derived from an EMBL/GenBank/DDBJ whole genome shotgun (WGS) entry which is preliminary data.</text>
</comment>
<keyword evidence="3" id="KW-0285">Flavoprotein</keyword>
<evidence type="ECO:0000256" key="5">
    <source>
        <dbReference type="ARBA" id="ARBA00023002"/>
    </source>
</evidence>
<keyword evidence="4" id="KW-0274">FAD</keyword>
<dbReference type="InterPro" id="IPR052542">
    <property type="entry name" value="Cholesterol_Oxidase"/>
</dbReference>
<feature type="region of interest" description="Disordered" evidence="6">
    <location>
        <begin position="12"/>
        <end position="70"/>
    </location>
</feature>
<feature type="compositionally biased region" description="Low complexity" evidence="6">
    <location>
        <begin position="34"/>
        <end position="43"/>
    </location>
</feature>
<reference evidence="7 8" key="1">
    <citation type="submission" date="2018-08" db="EMBL/GenBank/DDBJ databases">
        <title>Actinomadura jelena sp. nov., a novel Actinomycete isolated from soil in Chad.</title>
        <authorList>
            <person name="Shi L."/>
        </authorList>
    </citation>
    <scope>NUCLEOTIDE SEQUENCE [LARGE SCALE GENOMIC DNA]</scope>
    <source>
        <strain evidence="7 8">NEAU-G17</strain>
    </source>
</reference>
<feature type="compositionally biased region" description="Low complexity" evidence="6">
    <location>
        <begin position="12"/>
        <end position="25"/>
    </location>
</feature>
<dbReference type="PANTHER" id="PTHR47470:SF1">
    <property type="entry name" value="FAD-DEPENDENT OXIDOREDUCTASE 2 FAD BINDING DOMAIN-CONTAINING PROTEIN"/>
    <property type="match status" value="1"/>
</dbReference>
<dbReference type="EMBL" id="QURH01000862">
    <property type="protein sequence ID" value="RFU38154.1"/>
    <property type="molecule type" value="Genomic_DNA"/>
</dbReference>
<gene>
    <name evidence="7" type="ORF">DZF91_29150</name>
</gene>
<evidence type="ECO:0000256" key="6">
    <source>
        <dbReference type="SAM" id="MobiDB-lite"/>
    </source>
</evidence>
<dbReference type="PANTHER" id="PTHR47470">
    <property type="entry name" value="CHOLESTEROL OXIDASE"/>
    <property type="match status" value="1"/>
</dbReference>
<dbReference type="Proteomes" id="UP000261811">
    <property type="component" value="Unassembled WGS sequence"/>
</dbReference>
<protein>
    <submittedName>
        <fullName evidence="7">FAD-dependent oxidoreductase</fullName>
    </submittedName>
</protein>
<evidence type="ECO:0000256" key="2">
    <source>
        <dbReference type="ARBA" id="ARBA00010790"/>
    </source>
</evidence>
<keyword evidence="5" id="KW-0560">Oxidoreductase</keyword>
<evidence type="ECO:0000313" key="8">
    <source>
        <dbReference type="Proteomes" id="UP000261811"/>
    </source>
</evidence>
<dbReference type="AlphaFoldDB" id="A0A372JE78"/>
<proteinExistence type="inferred from homology"/>
<name>A0A372JE78_9ACTN</name>
<evidence type="ECO:0000256" key="3">
    <source>
        <dbReference type="ARBA" id="ARBA00022630"/>
    </source>
</evidence>
<evidence type="ECO:0000256" key="4">
    <source>
        <dbReference type="ARBA" id="ARBA00022827"/>
    </source>
</evidence>
<evidence type="ECO:0000256" key="1">
    <source>
        <dbReference type="ARBA" id="ARBA00001974"/>
    </source>
</evidence>
<comment type="cofactor">
    <cofactor evidence="1">
        <name>FAD</name>
        <dbReference type="ChEBI" id="CHEBI:57692"/>
    </cofactor>
</comment>
<sequence>AVTTAAVVTAARVSAGVGAGSADAGAGPGGGSSGPRSGEASGAYAREPGPRAGSGDRSRQGAGRTSLSFTEQMKGHVTFGTADPRAGELDEAREPFAFRLTIRTDDVHRFLAEPEHEATAEGWIEAAGCGGRRPVTRGRFNLFAPTGEAQRRVMRYRLPFTDAQGLELTLVGEKKVLHGPPTRIWPDTSTLYTRLLAGHVEPADDADAEVLGAGVLHIQLTDFARQLTTFRTGGPHGTTALVEFGRFFAGELWEVYGPDLT</sequence>
<accession>A0A372JE78</accession>
<comment type="similarity">
    <text evidence="2">Belongs to the GMC oxidoreductase family.</text>
</comment>
<dbReference type="GO" id="GO:0016491">
    <property type="term" value="F:oxidoreductase activity"/>
    <property type="evidence" value="ECO:0007669"/>
    <property type="project" value="UniProtKB-KW"/>
</dbReference>
<organism evidence="7 8">
    <name type="scientific">Actinomadura logoneensis</name>
    <dbReference type="NCBI Taxonomy" id="2293572"/>
    <lineage>
        <taxon>Bacteria</taxon>
        <taxon>Bacillati</taxon>
        <taxon>Actinomycetota</taxon>
        <taxon>Actinomycetes</taxon>
        <taxon>Streptosporangiales</taxon>
        <taxon>Thermomonosporaceae</taxon>
        <taxon>Actinomadura</taxon>
    </lineage>
</organism>